<gene>
    <name evidence="2" type="ORF">B0H63DRAFT_468206</name>
</gene>
<sequence length="558" mass="60922">MPENPPSPLGRTIAEPDMEPNVGQPPAPLPTHRFLSAHAEPTTPNSMVAEFGEVSVAMPSALERAGAVARSYHLSRGGPHPRLASTSKTHERRTRSRSREPPASPLISESLSSSQSGSFVDSSSGIGVTSPANEMRATFLQSTVQQTRSQADNNLAVDIAMGRFGHHLVVAEIAVRKLSSDFQRLQELLTQQKESDSRAQIRQSKERAFHLPHARIGEGQPRASSLSSHDISTWFSNQDAAWSRWARDHGHSDPQRLSTGLHQSQLGELCDGIGDFARLTNAGRIPLAVLNSKEKAVHALLQGMLANFLCAGIIASPFWVFKAVPPVLGQPGKEQMERLHDLLLDDEQDGDHLTATAARAAYHHRERAQIMQYFADGGMSRRDVPTTDANESERILFECRWNYARELADGFLEGPARFLLRDPVPSGIEPPKSALSNLIDEALRFSCQLWSRSPPVRLVGWKDLGGAVFDAESRLMRLCQAHAPLLPSTRTDEAAVAGDTPPRSLRGDRRVIMVVQPAVVDVEIDSSGEIGADDNNGGRSAGSEQDAHVWLKARVMVA</sequence>
<feature type="region of interest" description="Disordered" evidence="1">
    <location>
        <begin position="1"/>
        <end position="41"/>
    </location>
</feature>
<comment type="caution">
    <text evidence="2">The sequence shown here is derived from an EMBL/GenBank/DDBJ whole genome shotgun (WGS) entry which is preliminary data.</text>
</comment>
<reference evidence="2" key="1">
    <citation type="journal article" date="2023" name="Mol. Phylogenet. Evol.">
        <title>Genome-scale phylogeny and comparative genomics of the fungal order Sordariales.</title>
        <authorList>
            <person name="Hensen N."/>
            <person name="Bonometti L."/>
            <person name="Westerberg I."/>
            <person name="Brannstrom I.O."/>
            <person name="Guillou S."/>
            <person name="Cros-Aarteil S."/>
            <person name="Calhoun S."/>
            <person name="Haridas S."/>
            <person name="Kuo A."/>
            <person name="Mondo S."/>
            <person name="Pangilinan J."/>
            <person name="Riley R."/>
            <person name="LaButti K."/>
            <person name="Andreopoulos B."/>
            <person name="Lipzen A."/>
            <person name="Chen C."/>
            <person name="Yan M."/>
            <person name="Daum C."/>
            <person name="Ng V."/>
            <person name="Clum A."/>
            <person name="Steindorff A."/>
            <person name="Ohm R.A."/>
            <person name="Martin F."/>
            <person name="Silar P."/>
            <person name="Natvig D.O."/>
            <person name="Lalanne C."/>
            <person name="Gautier V."/>
            <person name="Ament-Velasquez S.L."/>
            <person name="Kruys A."/>
            <person name="Hutchinson M.I."/>
            <person name="Powell A.J."/>
            <person name="Barry K."/>
            <person name="Miller A.N."/>
            <person name="Grigoriev I.V."/>
            <person name="Debuchy R."/>
            <person name="Gladieux P."/>
            <person name="Hiltunen Thoren M."/>
            <person name="Johannesson H."/>
        </authorList>
    </citation>
    <scope>NUCLEOTIDE SEQUENCE</scope>
    <source>
        <strain evidence="2">CBS 232.78</strain>
    </source>
</reference>
<name>A0AAE0NS42_9PEZI</name>
<evidence type="ECO:0000256" key="1">
    <source>
        <dbReference type="SAM" id="MobiDB-lite"/>
    </source>
</evidence>
<feature type="compositionally biased region" description="Low complexity" evidence="1">
    <location>
        <begin position="105"/>
        <end position="124"/>
    </location>
</feature>
<dbReference type="EMBL" id="JAULSW010000003">
    <property type="protein sequence ID" value="KAK3386674.1"/>
    <property type="molecule type" value="Genomic_DNA"/>
</dbReference>
<feature type="region of interest" description="Disordered" evidence="1">
    <location>
        <begin position="525"/>
        <end position="545"/>
    </location>
</feature>
<dbReference type="AlphaFoldDB" id="A0AAE0NS42"/>
<organism evidence="2 3">
    <name type="scientific">Podospora didyma</name>
    <dbReference type="NCBI Taxonomy" id="330526"/>
    <lineage>
        <taxon>Eukaryota</taxon>
        <taxon>Fungi</taxon>
        <taxon>Dikarya</taxon>
        <taxon>Ascomycota</taxon>
        <taxon>Pezizomycotina</taxon>
        <taxon>Sordariomycetes</taxon>
        <taxon>Sordariomycetidae</taxon>
        <taxon>Sordariales</taxon>
        <taxon>Podosporaceae</taxon>
        <taxon>Podospora</taxon>
    </lineage>
</organism>
<protein>
    <submittedName>
        <fullName evidence="2">Uncharacterized protein</fullName>
    </submittedName>
</protein>
<evidence type="ECO:0000313" key="2">
    <source>
        <dbReference type="EMBL" id="KAK3386674.1"/>
    </source>
</evidence>
<accession>A0AAE0NS42</accession>
<feature type="region of interest" description="Disordered" evidence="1">
    <location>
        <begin position="72"/>
        <end position="127"/>
    </location>
</feature>
<reference evidence="2" key="2">
    <citation type="submission" date="2023-06" db="EMBL/GenBank/DDBJ databases">
        <authorList>
            <consortium name="Lawrence Berkeley National Laboratory"/>
            <person name="Haridas S."/>
            <person name="Hensen N."/>
            <person name="Bonometti L."/>
            <person name="Westerberg I."/>
            <person name="Brannstrom I.O."/>
            <person name="Guillou S."/>
            <person name="Cros-Aarteil S."/>
            <person name="Calhoun S."/>
            <person name="Kuo A."/>
            <person name="Mondo S."/>
            <person name="Pangilinan J."/>
            <person name="Riley R."/>
            <person name="LaButti K."/>
            <person name="Andreopoulos B."/>
            <person name="Lipzen A."/>
            <person name="Chen C."/>
            <person name="Yanf M."/>
            <person name="Daum C."/>
            <person name="Ng V."/>
            <person name="Clum A."/>
            <person name="Steindorff A."/>
            <person name="Ohm R."/>
            <person name="Martin F."/>
            <person name="Silar P."/>
            <person name="Natvig D."/>
            <person name="Lalanne C."/>
            <person name="Gautier V."/>
            <person name="Ament-velasquez S.L."/>
            <person name="Kruys A."/>
            <person name="Hutchinson M.I."/>
            <person name="Powell A.J."/>
            <person name="Barry K."/>
            <person name="Miller A.N."/>
            <person name="Grigoriev I.V."/>
            <person name="Debuchy R."/>
            <person name="Gladieux P."/>
            <person name="Thoren M.H."/>
            <person name="Johannesson H."/>
        </authorList>
    </citation>
    <scope>NUCLEOTIDE SEQUENCE</scope>
    <source>
        <strain evidence="2">CBS 232.78</strain>
    </source>
</reference>
<dbReference type="Proteomes" id="UP001285441">
    <property type="component" value="Unassembled WGS sequence"/>
</dbReference>
<keyword evidence="3" id="KW-1185">Reference proteome</keyword>
<proteinExistence type="predicted"/>
<evidence type="ECO:0000313" key="3">
    <source>
        <dbReference type="Proteomes" id="UP001285441"/>
    </source>
</evidence>